<evidence type="ECO:0000313" key="3">
    <source>
        <dbReference type="Proteomes" id="UP000316781"/>
    </source>
</evidence>
<feature type="region of interest" description="Disordered" evidence="1">
    <location>
        <begin position="520"/>
        <end position="546"/>
    </location>
</feature>
<reference evidence="2 3" key="1">
    <citation type="submission" date="2019-07" db="EMBL/GenBank/DDBJ databases">
        <title>Ln-dependent methylotrophs.</title>
        <authorList>
            <person name="Tani A."/>
        </authorList>
    </citation>
    <scope>NUCLEOTIDE SEQUENCE [LARGE SCALE GENOMIC DNA]</scope>
    <source>
        <strain evidence="2 3">SM89A</strain>
    </source>
</reference>
<name>A0A549T1V7_METSR</name>
<comment type="caution">
    <text evidence="2">The sequence shown here is derived from an EMBL/GenBank/DDBJ whole genome shotgun (WGS) entry which is preliminary data.</text>
</comment>
<dbReference type="Proteomes" id="UP000316781">
    <property type="component" value="Unassembled WGS sequence"/>
</dbReference>
<evidence type="ECO:0000313" key="2">
    <source>
        <dbReference type="EMBL" id="TRL35853.1"/>
    </source>
</evidence>
<organism evidence="2 3">
    <name type="scientific">Methylosinus sporium</name>
    <dbReference type="NCBI Taxonomy" id="428"/>
    <lineage>
        <taxon>Bacteria</taxon>
        <taxon>Pseudomonadati</taxon>
        <taxon>Pseudomonadota</taxon>
        <taxon>Alphaproteobacteria</taxon>
        <taxon>Hyphomicrobiales</taxon>
        <taxon>Methylocystaceae</taxon>
        <taxon>Methylosinus</taxon>
    </lineage>
</organism>
<sequence length="546" mass="60052">MAVAVEFGAGLALTLGLFRVAWLILATSMADNYGADDAKAALGWRVDNSVALLSSGEDYFVRATWTTRSERQRSVLFRPAKDNELVFDESAPARAANVLLARAERPTIGDLRSIARWIDLQSSRGYYKRAAAIVAAMEAQIEPNSSLQPAFDAGRRSPVPARYVLEHPSVNLRDSYLSTAKAFAQLSLISDPSQQGALVLLSDIAARMGDRRRSVALLRLAGGRSLRGVIAHTRLIDFQVSQADYLGAIATADALQRLGGKIRYILGEFLTSAAIDARSYSALSEFLVEGPQWRHSLFARLSDYQDADSGLRLLTELAKKRNALHAADLAPVLQLLTKQGRTAEAYLAWIQFIPESKKSKARLLFDGGFTEDPSNIPFEWNVMEFPRGSIGFLEEPSSGGQRAMRIEFVGARYPRLSAHQYLSLSSGRYRLKMEARADSLRAARGVVWRISCRGERERVLAETEALRGSMPWRDLYVDFEMPTAGCDFPVLRLALSAKVAPELVANGTAFFRNLQLVRRPGPSVDSSLASPSRIDVTGGSHLRTAD</sequence>
<dbReference type="EMBL" id="VJMF01000025">
    <property type="protein sequence ID" value="TRL35853.1"/>
    <property type="molecule type" value="Genomic_DNA"/>
</dbReference>
<gene>
    <name evidence="2" type="ORF">FM996_06435</name>
</gene>
<dbReference type="RefSeq" id="WP_142862336.1">
    <property type="nucleotide sequence ID" value="NZ_VJMF01000025.1"/>
</dbReference>
<proteinExistence type="predicted"/>
<accession>A0A549T1V7</accession>
<dbReference type="AlphaFoldDB" id="A0A549T1V7"/>
<evidence type="ECO:0000256" key="1">
    <source>
        <dbReference type="SAM" id="MobiDB-lite"/>
    </source>
</evidence>
<protein>
    <submittedName>
        <fullName evidence="2">Uncharacterized protein</fullName>
    </submittedName>
</protein>